<comment type="caution">
    <text evidence="1">The sequence shown here is derived from an EMBL/GenBank/DDBJ whole genome shotgun (WGS) entry which is preliminary data.</text>
</comment>
<evidence type="ECO:0000313" key="2">
    <source>
        <dbReference type="Proteomes" id="UP000282378"/>
    </source>
</evidence>
<dbReference type="AlphaFoldDB" id="A0A3M2U552"/>
<gene>
    <name evidence="1" type="ORF">APX70_08335</name>
</gene>
<proteinExistence type="predicted"/>
<feature type="non-terminal residue" evidence="1">
    <location>
        <position position="19"/>
    </location>
</feature>
<dbReference type="Proteomes" id="UP000282378">
    <property type="component" value="Unassembled WGS sequence"/>
</dbReference>
<accession>A0A3M2U552</accession>
<protein>
    <submittedName>
        <fullName evidence="1">Uncharacterized protein</fullName>
    </submittedName>
</protein>
<reference evidence="1 2" key="1">
    <citation type="submission" date="2018-08" db="EMBL/GenBank/DDBJ databases">
        <title>Recombination of ecologically and evolutionarily significant loci maintains genetic cohesion in the Pseudomonas syringae species complex.</title>
        <authorList>
            <person name="Dillon M."/>
            <person name="Thakur S."/>
            <person name="Almeida R.N.D."/>
            <person name="Weir B.S."/>
            <person name="Guttman D.S."/>
        </authorList>
    </citation>
    <scope>NUCLEOTIDE SEQUENCE [LARGE SCALE GENOMIC DNA]</scope>
    <source>
        <strain evidence="1 2">88_10</strain>
    </source>
</reference>
<name>A0A3M2U552_PSEYM</name>
<evidence type="ECO:0000313" key="1">
    <source>
        <dbReference type="EMBL" id="RML22136.1"/>
    </source>
</evidence>
<dbReference type="EMBL" id="RBNL01004851">
    <property type="protein sequence ID" value="RML22136.1"/>
    <property type="molecule type" value="Genomic_DNA"/>
</dbReference>
<organism evidence="1 2">
    <name type="scientific">Pseudomonas syringae pv. maculicola</name>
    <dbReference type="NCBI Taxonomy" id="59511"/>
    <lineage>
        <taxon>Bacteria</taxon>
        <taxon>Pseudomonadati</taxon>
        <taxon>Pseudomonadota</taxon>
        <taxon>Gammaproteobacteria</taxon>
        <taxon>Pseudomonadales</taxon>
        <taxon>Pseudomonadaceae</taxon>
        <taxon>Pseudomonas</taxon>
    </lineage>
</organism>
<sequence>MIFYCTRLARLLLLLTLAG</sequence>